<dbReference type="PROSITE" id="PS51831">
    <property type="entry name" value="HD"/>
    <property type="match status" value="1"/>
</dbReference>
<dbReference type="HOGENOM" id="CLU_000445_92_13_6"/>
<accession>A4CCU6</accession>
<dbReference type="Gene3D" id="3.30.450.40">
    <property type="match status" value="1"/>
</dbReference>
<dbReference type="InterPro" id="IPR003018">
    <property type="entry name" value="GAF"/>
</dbReference>
<dbReference type="CDD" id="cd00077">
    <property type="entry name" value="HDc"/>
    <property type="match status" value="1"/>
</dbReference>
<dbReference type="Proteomes" id="UP000006201">
    <property type="component" value="Unassembled WGS sequence"/>
</dbReference>
<evidence type="ECO:0000313" key="4">
    <source>
        <dbReference type="Proteomes" id="UP000006201"/>
    </source>
</evidence>
<dbReference type="InterPro" id="IPR029016">
    <property type="entry name" value="GAF-like_dom_sf"/>
</dbReference>
<dbReference type="Pfam" id="PF13487">
    <property type="entry name" value="HD_5"/>
    <property type="match status" value="1"/>
</dbReference>
<dbReference type="Gene3D" id="1.10.3210.10">
    <property type="entry name" value="Hypothetical protein af1432"/>
    <property type="match status" value="1"/>
</dbReference>
<sequence>MDRSLLDTLKRRNYFTDKGVYQDFLEYIVSISDSNIGYLHLFDEQSQQLVLNVWSKSVLENCAASYNNHYPLKEAGIWADAIRKRHTVVHNSYQQQASAQGLPKDHFPLDNHVAFPLFLNEQIIAVLGIGNKNGQYSQEDIAFIESKIADTWLLVRLKLAKIHEREAELETAFSRQSSHQVLLEMLKAISHALELRDLYTSNHQKNVAYICTEIAKVLLLPEKQSVGLYVGALIHDIGKMIIPSAILNKPGTLSNEELALLKTHPGNGEEIFKETLFPWPIKEMISQHHERIDGSGYPSGLTEHEICLEARIIAVADTFDAMANDRPYRKAPGKSKAIEEIKRGRGLLYDSYVVDAFLKCILDNPTFDGTYPD</sequence>
<keyword evidence="4" id="KW-1185">Reference proteome</keyword>
<evidence type="ECO:0000259" key="1">
    <source>
        <dbReference type="PROSITE" id="PS51831"/>
    </source>
</evidence>
<dbReference type="PANTHER" id="PTHR43155">
    <property type="entry name" value="CYCLIC DI-GMP PHOSPHODIESTERASE PA4108-RELATED"/>
    <property type="match status" value="1"/>
</dbReference>
<dbReference type="eggNOG" id="COG3437">
    <property type="taxonomic scope" value="Bacteria"/>
</dbReference>
<name>A4CCU6_9GAMM</name>
<dbReference type="PROSITE" id="PS51832">
    <property type="entry name" value="HD_GYP"/>
    <property type="match status" value="1"/>
</dbReference>
<dbReference type="STRING" id="87626.PTD2_15157"/>
<dbReference type="AlphaFoldDB" id="A4CCU6"/>
<evidence type="ECO:0000259" key="2">
    <source>
        <dbReference type="PROSITE" id="PS51832"/>
    </source>
</evidence>
<dbReference type="InterPro" id="IPR037522">
    <property type="entry name" value="HD_GYP_dom"/>
</dbReference>
<dbReference type="Pfam" id="PF13185">
    <property type="entry name" value="GAF_2"/>
    <property type="match status" value="1"/>
</dbReference>
<gene>
    <name evidence="3" type="ORF">PTD2_15157</name>
</gene>
<reference evidence="3 4" key="1">
    <citation type="submission" date="2006-02" db="EMBL/GenBank/DDBJ databases">
        <authorList>
            <person name="Moran M.A."/>
            <person name="Kjelleberg S."/>
            <person name="Egan S."/>
            <person name="Saunders N."/>
            <person name="Thomas T."/>
            <person name="Ferriera S."/>
            <person name="Johnson J."/>
            <person name="Kravitz S."/>
            <person name="Halpern A."/>
            <person name="Remington K."/>
            <person name="Beeson K."/>
            <person name="Tran B."/>
            <person name="Rogers Y.-H."/>
            <person name="Friedman R."/>
            <person name="Venter J.C."/>
        </authorList>
    </citation>
    <scope>NUCLEOTIDE SEQUENCE [LARGE SCALE GENOMIC DNA]</scope>
    <source>
        <strain evidence="3 4">D2</strain>
    </source>
</reference>
<dbReference type="SUPFAM" id="SSF55781">
    <property type="entry name" value="GAF domain-like"/>
    <property type="match status" value="1"/>
</dbReference>
<dbReference type="PANTHER" id="PTHR43155:SF2">
    <property type="entry name" value="CYCLIC DI-GMP PHOSPHODIESTERASE PA4108"/>
    <property type="match status" value="1"/>
</dbReference>
<evidence type="ECO:0000313" key="3">
    <source>
        <dbReference type="EMBL" id="EAR27389.1"/>
    </source>
</evidence>
<protein>
    <submittedName>
        <fullName evidence="3">Metal-dependent phosphohydrolase, HD subdomain</fullName>
    </submittedName>
</protein>
<dbReference type="EMBL" id="AAOH01000006">
    <property type="protein sequence ID" value="EAR27389.1"/>
    <property type="molecule type" value="Genomic_DNA"/>
</dbReference>
<keyword evidence="3" id="KW-0378">Hydrolase</keyword>
<feature type="domain" description="HD" evidence="1">
    <location>
        <begin position="200"/>
        <end position="322"/>
    </location>
</feature>
<dbReference type="SMART" id="SM00471">
    <property type="entry name" value="HDc"/>
    <property type="match status" value="1"/>
</dbReference>
<dbReference type="RefSeq" id="WP_009838651.1">
    <property type="nucleotide sequence ID" value="NZ_AAOH01000006.1"/>
</dbReference>
<dbReference type="InterPro" id="IPR006674">
    <property type="entry name" value="HD_domain"/>
</dbReference>
<dbReference type="OrthoDB" id="9802066at2"/>
<dbReference type="SUPFAM" id="SSF109604">
    <property type="entry name" value="HD-domain/PDEase-like"/>
    <property type="match status" value="1"/>
</dbReference>
<dbReference type="InterPro" id="IPR003607">
    <property type="entry name" value="HD/PDEase_dom"/>
</dbReference>
<organism evidence="3 4">
    <name type="scientific">Pseudoalteromonas tunicata D2</name>
    <dbReference type="NCBI Taxonomy" id="87626"/>
    <lineage>
        <taxon>Bacteria</taxon>
        <taxon>Pseudomonadati</taxon>
        <taxon>Pseudomonadota</taxon>
        <taxon>Gammaproteobacteria</taxon>
        <taxon>Alteromonadales</taxon>
        <taxon>Pseudoalteromonadaceae</taxon>
        <taxon>Pseudoalteromonas</taxon>
    </lineage>
</organism>
<feature type="domain" description="HD-GYP" evidence="2">
    <location>
        <begin position="178"/>
        <end position="373"/>
    </location>
</feature>
<proteinExistence type="predicted"/>
<dbReference type="GO" id="GO:0008081">
    <property type="term" value="F:phosphoric diester hydrolase activity"/>
    <property type="evidence" value="ECO:0007669"/>
    <property type="project" value="UniProtKB-ARBA"/>
</dbReference>
<comment type="caution">
    <text evidence="3">The sequence shown here is derived from an EMBL/GenBank/DDBJ whole genome shotgun (WGS) entry which is preliminary data.</text>
</comment>